<evidence type="ECO:0000256" key="1">
    <source>
        <dbReference type="ARBA" id="ARBA00022801"/>
    </source>
</evidence>
<sequence>MNLKALLVSFLFILSVLSTVQLSAESSNTATPIKHVVILMLENHAFDSLFGTYPFGYPVIENNITLSLMRPVNYIYNVSLLQELINDRGNVSWISLPDGNGVLHPYYANSTVLKDPVEGYVNYHEDWNWGKMNGFVNGSGPQSLAYVSYEQVPVLWDYAEEYVLFDNYFSATLSVTVPNRIAMITGYPTQVESDSPQFNEIPYNSSILYQLSKYNVSWDWYEYGYSRDFQLISPDLYLGYNNTAPLPVSLLTNSSQWNSHYLDLTDFIDSAERGDLPSVSFVMFTGPAGYDTHVPGLDMHPPFNTTISMIALTKVINAVMTGPDWNSTVIFITFDEGGGYFDQVIPPIVYGYGLANAPTISKVMPGYFTLGQRIPTILISPYAKEGFVDNYTSSDYSILAFIDYNWRLPYLNPIVEEFGANSIINAFNFTKPRAPIILTPENWTYPLKLQYPIHYGYVATVNNNYTIYNEIYKVKGLGEFTLPSYFVQANAYSGEASGSISSPSEAGGSGSFSLLLLIPILVVIIAVGIYLERRR</sequence>
<dbReference type="PANTHER" id="PTHR31956">
    <property type="entry name" value="NON-SPECIFIC PHOSPHOLIPASE C4-RELATED"/>
    <property type="match status" value="1"/>
</dbReference>
<dbReference type="HOGENOM" id="CLU_038122_0_0_2"/>
<dbReference type="KEGG" id="mcn:Mcup_1169"/>
<accession>F4G376</accession>
<dbReference type="Proteomes" id="UP000007812">
    <property type="component" value="Chromosome"/>
</dbReference>
<feature type="transmembrane region" description="Helical" evidence="2">
    <location>
        <begin position="512"/>
        <end position="531"/>
    </location>
</feature>
<dbReference type="eggNOG" id="arCOG05966">
    <property type="taxonomic scope" value="Archaea"/>
</dbReference>
<dbReference type="Gene3D" id="3.40.720.10">
    <property type="entry name" value="Alkaline Phosphatase, subunit A"/>
    <property type="match status" value="2"/>
</dbReference>
<dbReference type="GeneID" id="10493360"/>
<dbReference type="STRING" id="1006006.Mcup_1169"/>
<dbReference type="InterPro" id="IPR017850">
    <property type="entry name" value="Alkaline_phosphatase_core_sf"/>
</dbReference>
<keyword evidence="4" id="KW-1185">Reference proteome</keyword>
<dbReference type="PATRIC" id="fig|1006006.8.peg.1165"/>
<dbReference type="InterPro" id="IPR007312">
    <property type="entry name" value="Phosphoesterase"/>
</dbReference>
<keyword evidence="1" id="KW-0378">Hydrolase</keyword>
<organism evidence="3 4">
    <name type="scientific">Metallosphaera cuprina (strain Ar-4)</name>
    <dbReference type="NCBI Taxonomy" id="1006006"/>
    <lineage>
        <taxon>Archaea</taxon>
        <taxon>Thermoproteota</taxon>
        <taxon>Thermoprotei</taxon>
        <taxon>Sulfolobales</taxon>
        <taxon>Sulfolobaceae</taxon>
        <taxon>Metallosphaera</taxon>
    </lineage>
</organism>
<keyword evidence="2" id="KW-1133">Transmembrane helix</keyword>
<dbReference type="RefSeq" id="WP_013737772.1">
    <property type="nucleotide sequence ID" value="NC_015435.1"/>
</dbReference>
<dbReference type="SUPFAM" id="SSF53649">
    <property type="entry name" value="Alkaline phosphatase-like"/>
    <property type="match status" value="1"/>
</dbReference>
<dbReference type="AlphaFoldDB" id="F4G376"/>
<evidence type="ECO:0000313" key="3">
    <source>
        <dbReference type="EMBL" id="AEB95274.1"/>
    </source>
</evidence>
<keyword evidence="2" id="KW-0812">Transmembrane</keyword>
<dbReference type="CDD" id="cd16013">
    <property type="entry name" value="AcpA"/>
    <property type="match status" value="1"/>
</dbReference>
<dbReference type="PANTHER" id="PTHR31956:SF1">
    <property type="entry name" value="NON-SPECIFIC PHOSPHOLIPASE C1"/>
    <property type="match status" value="1"/>
</dbReference>
<dbReference type="OrthoDB" id="42569at2157"/>
<reference evidence="3 4" key="1">
    <citation type="journal article" date="2011" name="J. Bacteriol.">
        <title>Complete genome sequence of Metallosphaera cuprina, a metal sulfide-oxidizing archaeon from a hot spring.</title>
        <authorList>
            <person name="Liu L.J."/>
            <person name="You X.Y."/>
            <person name="Zheng H."/>
            <person name="Wang S."/>
            <person name="Jiang C.Y."/>
            <person name="Liu S.J."/>
        </authorList>
    </citation>
    <scope>NUCLEOTIDE SEQUENCE [LARGE SCALE GENOMIC DNA]</scope>
    <source>
        <strain evidence="3 4">Ar-4</strain>
    </source>
</reference>
<evidence type="ECO:0000256" key="2">
    <source>
        <dbReference type="SAM" id="Phobius"/>
    </source>
</evidence>
<gene>
    <name evidence="3" type="ordered locus">Mcup_1169</name>
</gene>
<dbReference type="GO" id="GO:0042578">
    <property type="term" value="F:phosphoric ester hydrolase activity"/>
    <property type="evidence" value="ECO:0007669"/>
    <property type="project" value="UniProtKB-ARBA"/>
</dbReference>
<dbReference type="EMBL" id="CP002656">
    <property type="protein sequence ID" value="AEB95274.1"/>
    <property type="molecule type" value="Genomic_DNA"/>
</dbReference>
<name>F4G376_METCR</name>
<dbReference type="Pfam" id="PF04185">
    <property type="entry name" value="Phosphoesterase"/>
    <property type="match status" value="1"/>
</dbReference>
<protein>
    <submittedName>
        <fullName evidence="3">Phosphoesterase</fullName>
    </submittedName>
</protein>
<keyword evidence="2" id="KW-0472">Membrane</keyword>
<evidence type="ECO:0000313" key="4">
    <source>
        <dbReference type="Proteomes" id="UP000007812"/>
    </source>
</evidence>
<proteinExistence type="predicted"/>